<name>A0A7J6CNL4_9TELE</name>
<proteinExistence type="inferred from homology"/>
<dbReference type="GO" id="GO:0016491">
    <property type="term" value="F:oxidoreductase activity"/>
    <property type="evidence" value="ECO:0007669"/>
    <property type="project" value="UniProtKB-KW"/>
</dbReference>
<dbReference type="SUPFAM" id="SSF51735">
    <property type="entry name" value="NAD(P)-binding Rossmann-fold domains"/>
    <property type="match status" value="1"/>
</dbReference>
<keyword evidence="2" id="KW-0560">Oxidoreductase</keyword>
<evidence type="ECO:0000313" key="3">
    <source>
        <dbReference type="EMBL" id="KAF4108664.1"/>
    </source>
</evidence>
<dbReference type="Gene3D" id="3.40.50.720">
    <property type="entry name" value="NAD(P)-binding Rossmann-like Domain"/>
    <property type="match status" value="1"/>
</dbReference>
<accession>A0A7J6CNL4</accession>
<comment type="similarity">
    <text evidence="1">Belongs to the short-chain dehydrogenases/reductases (SDR) family.</text>
</comment>
<evidence type="ECO:0000313" key="4">
    <source>
        <dbReference type="Proteomes" id="UP000579812"/>
    </source>
</evidence>
<comment type="caution">
    <text evidence="3">The sequence shown here is derived from an EMBL/GenBank/DDBJ whole genome shotgun (WGS) entry which is preliminary data.</text>
</comment>
<organism evidence="3 4">
    <name type="scientific">Onychostoma macrolepis</name>
    <dbReference type="NCBI Taxonomy" id="369639"/>
    <lineage>
        <taxon>Eukaryota</taxon>
        <taxon>Metazoa</taxon>
        <taxon>Chordata</taxon>
        <taxon>Craniata</taxon>
        <taxon>Vertebrata</taxon>
        <taxon>Euteleostomi</taxon>
        <taxon>Actinopterygii</taxon>
        <taxon>Neopterygii</taxon>
        <taxon>Teleostei</taxon>
        <taxon>Ostariophysi</taxon>
        <taxon>Cypriniformes</taxon>
        <taxon>Cyprinidae</taxon>
        <taxon>Acrossocheilinae</taxon>
        <taxon>Onychostoma</taxon>
    </lineage>
</organism>
<evidence type="ECO:0000256" key="1">
    <source>
        <dbReference type="ARBA" id="ARBA00006484"/>
    </source>
</evidence>
<dbReference type="InterPro" id="IPR036291">
    <property type="entry name" value="NAD(P)-bd_dom_sf"/>
</dbReference>
<dbReference type="EMBL" id="JAAMOB010000009">
    <property type="protein sequence ID" value="KAF4108664.1"/>
    <property type="molecule type" value="Genomic_DNA"/>
</dbReference>
<dbReference type="PANTHER" id="PTHR24320:SF264">
    <property type="entry name" value="DEHYDROGENASE_REDUCTASE SDR FAMILY MEMBER ON CHROMOSOME X"/>
    <property type="match status" value="1"/>
</dbReference>
<dbReference type="AlphaFoldDB" id="A0A7J6CNL4"/>
<sequence>MIAHDAPSPGTRVNETLEMSTRETLASKAKERLGCDARGLGYETVRQLKDLGVHVIIAAVMLVPEGQTEDGFETHFATNYLGHFLLTRLLLDSLVHSGKDGSCSRVVSVSSSAHFAADARLQDLLSILRLKAEVSPHPEGVDGWSSAASYDEDLQAGLWRNTCDLLDLQDSELLR</sequence>
<dbReference type="PANTHER" id="PTHR24320">
    <property type="entry name" value="RETINOL DEHYDROGENASE"/>
    <property type="match status" value="1"/>
</dbReference>
<dbReference type="Proteomes" id="UP000579812">
    <property type="component" value="Unassembled WGS sequence"/>
</dbReference>
<keyword evidence="4" id="KW-1185">Reference proteome</keyword>
<protein>
    <submittedName>
        <fullName evidence="3">Uncharacterized protein</fullName>
    </submittedName>
</protein>
<gene>
    <name evidence="3" type="ORF">G5714_009737</name>
</gene>
<reference evidence="3 4" key="1">
    <citation type="submission" date="2020-04" db="EMBL/GenBank/DDBJ databases">
        <title>Chromosome-level genome assembly of a cyprinid fish Onychostoma macrolepis by integration of Nanopore Sequencing, Bionano and Hi-C technology.</title>
        <authorList>
            <person name="Wang D."/>
        </authorList>
    </citation>
    <scope>NUCLEOTIDE SEQUENCE [LARGE SCALE GENOMIC DNA]</scope>
    <source>
        <strain evidence="3">SWU-2019</strain>
        <tissue evidence="3">Muscle</tissue>
    </source>
</reference>
<evidence type="ECO:0000256" key="2">
    <source>
        <dbReference type="ARBA" id="ARBA00023002"/>
    </source>
</evidence>